<dbReference type="OrthoDB" id="7697005at2759"/>
<dbReference type="GeneID" id="105433284"/>
<keyword evidence="2" id="KW-1185">Reference proteome</keyword>
<feature type="signal peptide" evidence="1">
    <location>
        <begin position="1"/>
        <end position="18"/>
    </location>
</feature>
<dbReference type="RefSeq" id="XP_011646810.1">
    <property type="nucleotide sequence ID" value="XM_011648508.2"/>
</dbReference>
<dbReference type="KEGG" id="pbar:105433284"/>
<keyword evidence="1" id="KW-0732">Signal</keyword>
<sequence>MRSAIVLCLLAVFCTVDATLLNILLLQVRNTKWAVESTMRQVELIRDSVKQDVDLTVLKKWLEQIEKHNKYIDPILDTIFREVEDAKARGKNAQSCYDAALLIVRNINYDAYTDAQRCHESAKDSINNNLGFIDHLITIGRGLLEELDNIFPDCYEKNSRLVDIFKLQSCIANQLGISKTGVKDLKTDASTARSTAKYASNIVLKEATDCLNNAYSIAQSKVSEARAAATRCLNSV</sequence>
<name>A0A6I9XLJ1_9HYME</name>
<evidence type="ECO:0000313" key="2">
    <source>
        <dbReference type="Proteomes" id="UP000504615"/>
    </source>
</evidence>
<reference evidence="3" key="1">
    <citation type="submission" date="2025-08" db="UniProtKB">
        <authorList>
            <consortium name="RefSeq"/>
        </authorList>
    </citation>
    <scope>IDENTIFICATION</scope>
</reference>
<dbReference type="AlphaFoldDB" id="A0A6I9XLJ1"/>
<feature type="chain" id="PRO_5027065339" evidence="1">
    <location>
        <begin position="19"/>
        <end position="236"/>
    </location>
</feature>
<evidence type="ECO:0000256" key="1">
    <source>
        <dbReference type="SAM" id="SignalP"/>
    </source>
</evidence>
<proteinExistence type="predicted"/>
<gene>
    <name evidence="3" type="primary">LOC105433284</name>
</gene>
<organism evidence="2 3">
    <name type="scientific">Pogonomyrmex barbatus</name>
    <name type="common">red harvester ant</name>
    <dbReference type="NCBI Taxonomy" id="144034"/>
    <lineage>
        <taxon>Eukaryota</taxon>
        <taxon>Metazoa</taxon>
        <taxon>Ecdysozoa</taxon>
        <taxon>Arthropoda</taxon>
        <taxon>Hexapoda</taxon>
        <taxon>Insecta</taxon>
        <taxon>Pterygota</taxon>
        <taxon>Neoptera</taxon>
        <taxon>Endopterygota</taxon>
        <taxon>Hymenoptera</taxon>
        <taxon>Apocrita</taxon>
        <taxon>Aculeata</taxon>
        <taxon>Formicoidea</taxon>
        <taxon>Formicidae</taxon>
        <taxon>Myrmicinae</taxon>
        <taxon>Pogonomyrmex</taxon>
    </lineage>
</organism>
<protein>
    <submittedName>
        <fullName evidence="3">Uncharacterized protein LOC105433284</fullName>
    </submittedName>
</protein>
<accession>A0A6I9XLJ1</accession>
<dbReference type="Proteomes" id="UP000504615">
    <property type="component" value="Unplaced"/>
</dbReference>
<evidence type="ECO:0000313" key="3">
    <source>
        <dbReference type="RefSeq" id="XP_011646810.1"/>
    </source>
</evidence>